<evidence type="ECO:0000313" key="1">
    <source>
        <dbReference type="EMBL" id="KAF5382725.1"/>
    </source>
</evidence>
<accession>A0A8H5HGU2</accession>
<dbReference type="SUPFAM" id="SSF75005">
    <property type="entry name" value="Arabinanase/levansucrase/invertase"/>
    <property type="match status" value="1"/>
</dbReference>
<sequence>MGQMLLGNVQYLQHPRRKIVKLSILSPNGGFVDKSGVALTSGGGTLVLASSGNVIGPGGQDVMLDSDGPILIYRRSFIHEFTMQPLDQTCYRLLHILWKFRA</sequence>
<protein>
    <submittedName>
        <fullName evidence="1">Uncharacterized protein</fullName>
    </submittedName>
</protein>
<dbReference type="EMBL" id="JAACJP010000008">
    <property type="protein sequence ID" value="KAF5382725.1"/>
    <property type="molecule type" value="Genomic_DNA"/>
</dbReference>
<name>A0A8H5HGU2_9AGAR</name>
<evidence type="ECO:0000313" key="2">
    <source>
        <dbReference type="Proteomes" id="UP000565441"/>
    </source>
</evidence>
<comment type="caution">
    <text evidence="1">The sequence shown here is derived from an EMBL/GenBank/DDBJ whole genome shotgun (WGS) entry which is preliminary data.</text>
</comment>
<dbReference type="InterPro" id="IPR023296">
    <property type="entry name" value="Glyco_hydro_beta-prop_sf"/>
</dbReference>
<dbReference type="Gene3D" id="2.115.10.20">
    <property type="entry name" value="Glycosyl hydrolase domain, family 43"/>
    <property type="match status" value="1"/>
</dbReference>
<dbReference type="OrthoDB" id="195678at2759"/>
<dbReference type="AlphaFoldDB" id="A0A8H5HGU2"/>
<organism evidence="1 2">
    <name type="scientific">Tricholomella constricta</name>
    <dbReference type="NCBI Taxonomy" id="117010"/>
    <lineage>
        <taxon>Eukaryota</taxon>
        <taxon>Fungi</taxon>
        <taxon>Dikarya</taxon>
        <taxon>Basidiomycota</taxon>
        <taxon>Agaricomycotina</taxon>
        <taxon>Agaricomycetes</taxon>
        <taxon>Agaricomycetidae</taxon>
        <taxon>Agaricales</taxon>
        <taxon>Tricholomatineae</taxon>
        <taxon>Lyophyllaceae</taxon>
        <taxon>Tricholomella</taxon>
    </lineage>
</organism>
<gene>
    <name evidence="1" type="ORF">D9615_002838</name>
</gene>
<reference evidence="1 2" key="1">
    <citation type="journal article" date="2020" name="ISME J.">
        <title>Uncovering the hidden diversity of litter-decomposition mechanisms in mushroom-forming fungi.</title>
        <authorList>
            <person name="Floudas D."/>
            <person name="Bentzer J."/>
            <person name="Ahren D."/>
            <person name="Johansson T."/>
            <person name="Persson P."/>
            <person name="Tunlid A."/>
        </authorList>
    </citation>
    <scope>NUCLEOTIDE SEQUENCE [LARGE SCALE GENOMIC DNA]</scope>
    <source>
        <strain evidence="1 2">CBS 661.87</strain>
    </source>
</reference>
<keyword evidence="2" id="KW-1185">Reference proteome</keyword>
<dbReference type="Proteomes" id="UP000565441">
    <property type="component" value="Unassembled WGS sequence"/>
</dbReference>
<proteinExistence type="predicted"/>